<evidence type="ECO:0000313" key="1">
    <source>
        <dbReference type="EMBL" id="MFC3959395.1"/>
    </source>
</evidence>
<proteinExistence type="predicted"/>
<comment type="caution">
    <text evidence="1">The sequence shown here is derived from an EMBL/GenBank/DDBJ whole genome shotgun (WGS) entry which is preliminary data.</text>
</comment>
<keyword evidence="2" id="KW-1185">Reference proteome</keyword>
<name>A0ABD5NRN1_9EURY</name>
<gene>
    <name evidence="1" type="ORF">ACFOUR_13605</name>
</gene>
<dbReference type="GeneID" id="73902474"/>
<reference evidence="1 2" key="1">
    <citation type="journal article" date="2019" name="Int. J. Syst. Evol. Microbiol.">
        <title>The Global Catalogue of Microorganisms (GCM) 10K type strain sequencing project: providing services to taxonomists for standard genome sequencing and annotation.</title>
        <authorList>
            <consortium name="The Broad Institute Genomics Platform"/>
            <consortium name="The Broad Institute Genome Sequencing Center for Infectious Disease"/>
            <person name="Wu L."/>
            <person name="Ma J."/>
        </authorList>
    </citation>
    <scope>NUCLEOTIDE SEQUENCE [LARGE SCALE GENOMIC DNA]</scope>
    <source>
        <strain evidence="1 2">IBRC-M 10256</strain>
    </source>
</reference>
<dbReference type="RefSeq" id="WP_256533357.1">
    <property type="nucleotide sequence ID" value="NZ_CP101824.1"/>
</dbReference>
<sequence length="49" mass="5272">MTAVQLDRCRGERDGCEPLAPSPVPYGLVWTWIGSIGREPPDGSMGVVD</sequence>
<accession>A0ABD5NRN1</accession>
<evidence type="ECO:0000313" key="2">
    <source>
        <dbReference type="Proteomes" id="UP001595846"/>
    </source>
</evidence>
<organism evidence="1 2">
    <name type="scientific">Halovivax cerinus</name>
    <dbReference type="NCBI Taxonomy" id="1487865"/>
    <lineage>
        <taxon>Archaea</taxon>
        <taxon>Methanobacteriati</taxon>
        <taxon>Methanobacteriota</taxon>
        <taxon>Stenosarchaea group</taxon>
        <taxon>Halobacteria</taxon>
        <taxon>Halobacteriales</taxon>
        <taxon>Natrialbaceae</taxon>
        <taxon>Halovivax</taxon>
    </lineage>
</organism>
<dbReference type="Proteomes" id="UP001595846">
    <property type="component" value="Unassembled WGS sequence"/>
</dbReference>
<dbReference type="AlphaFoldDB" id="A0ABD5NRN1"/>
<protein>
    <submittedName>
        <fullName evidence="1">Uncharacterized protein</fullName>
    </submittedName>
</protein>
<dbReference type="EMBL" id="JBHSAQ010000012">
    <property type="protein sequence ID" value="MFC3959395.1"/>
    <property type="molecule type" value="Genomic_DNA"/>
</dbReference>